<dbReference type="RefSeq" id="XP_004351405.1">
    <property type="nucleotide sequence ID" value="XM_004351353.1"/>
</dbReference>
<proteinExistence type="predicted"/>
<gene>
    <name evidence="1" type="ORF">DFA_10762</name>
</gene>
<organism evidence="1 2">
    <name type="scientific">Cavenderia fasciculata</name>
    <name type="common">Slime mold</name>
    <name type="synonym">Dictyostelium fasciculatum</name>
    <dbReference type="NCBI Taxonomy" id="261658"/>
    <lineage>
        <taxon>Eukaryota</taxon>
        <taxon>Amoebozoa</taxon>
        <taxon>Evosea</taxon>
        <taxon>Eumycetozoa</taxon>
        <taxon>Dictyostelia</taxon>
        <taxon>Acytosteliales</taxon>
        <taxon>Cavenderiaceae</taxon>
        <taxon>Cavenderia</taxon>
    </lineage>
</organism>
<dbReference type="EMBL" id="GL883027">
    <property type="protein sequence ID" value="EGG14889.1"/>
    <property type="molecule type" value="Genomic_DNA"/>
</dbReference>
<keyword evidence="2" id="KW-1185">Reference proteome</keyword>
<accession>F4QBB7</accession>
<evidence type="ECO:0000313" key="1">
    <source>
        <dbReference type="EMBL" id="EGG14889.1"/>
    </source>
</evidence>
<dbReference type="Proteomes" id="UP000007797">
    <property type="component" value="Unassembled WGS sequence"/>
</dbReference>
<name>F4QBB7_CACFS</name>
<protein>
    <submittedName>
        <fullName evidence="1">Uncharacterized protein</fullName>
    </submittedName>
</protein>
<dbReference type="GeneID" id="14866889"/>
<reference evidence="2" key="1">
    <citation type="journal article" date="2011" name="Genome Res.">
        <title>Phylogeny-wide analysis of social amoeba genomes highlights ancient origins for complex intercellular communication.</title>
        <authorList>
            <person name="Heidel A.J."/>
            <person name="Lawal H.M."/>
            <person name="Felder M."/>
            <person name="Schilde C."/>
            <person name="Helps N.R."/>
            <person name="Tunggal B."/>
            <person name="Rivero F."/>
            <person name="John U."/>
            <person name="Schleicher M."/>
            <person name="Eichinger L."/>
            <person name="Platzer M."/>
            <person name="Noegel A.A."/>
            <person name="Schaap P."/>
            <person name="Gloeckner G."/>
        </authorList>
    </citation>
    <scope>NUCLEOTIDE SEQUENCE [LARGE SCALE GENOMIC DNA]</scope>
    <source>
        <strain evidence="2">SH3</strain>
    </source>
</reference>
<dbReference type="AlphaFoldDB" id="F4QBB7"/>
<evidence type="ECO:0000313" key="2">
    <source>
        <dbReference type="Proteomes" id="UP000007797"/>
    </source>
</evidence>
<dbReference type="KEGG" id="dfa:DFA_10762"/>
<sequence>MWLFKTKSTTTIIKINNNQLGLPDYIVKRIIKWLQHSIPPCSNDSEEDESTTTTTTDMNRNAYTLYDDRMSVQANILYLSLVCSYWFKNIIPSSMDRYTYILPSVAIQQQDNIKIFGRNVIARYKRSPLQQLQSIITTIFKR</sequence>